<sequence>MISVEIELVRCSRTKTHHVLWRYSDVYIWDLHSHTNTKAGKKEGTLNLVPAYPMRCHVEPYRGLSQLHVLQQRPAFGFARGSSALCRTMIDGDGASLKAVWCSAT</sequence>
<protein>
    <submittedName>
        <fullName evidence="1">Uncharacterized protein</fullName>
    </submittedName>
</protein>
<proteinExistence type="predicted"/>
<dbReference type="AlphaFoldDB" id="A0A445MKC0"/>
<dbReference type="Proteomes" id="UP000290560">
    <property type="component" value="Unassembled WGS sequence"/>
</dbReference>
<dbReference type="EMBL" id="KV876359">
    <property type="protein sequence ID" value="RZR74724.1"/>
    <property type="molecule type" value="Genomic_DNA"/>
</dbReference>
<name>A0A445MKC0_ENSVE</name>
<gene>
    <name evidence="1" type="ORF">BHM03_00041790</name>
</gene>
<evidence type="ECO:0000313" key="1">
    <source>
        <dbReference type="EMBL" id="RZR74724.1"/>
    </source>
</evidence>
<organism evidence="1">
    <name type="scientific">Ensete ventricosum</name>
    <name type="common">Abyssinian banana</name>
    <name type="synonym">Musa ensete</name>
    <dbReference type="NCBI Taxonomy" id="4639"/>
    <lineage>
        <taxon>Eukaryota</taxon>
        <taxon>Viridiplantae</taxon>
        <taxon>Streptophyta</taxon>
        <taxon>Embryophyta</taxon>
        <taxon>Tracheophyta</taxon>
        <taxon>Spermatophyta</taxon>
        <taxon>Magnoliopsida</taxon>
        <taxon>Liliopsida</taxon>
        <taxon>Zingiberales</taxon>
        <taxon>Musaceae</taxon>
        <taxon>Ensete</taxon>
    </lineage>
</organism>
<accession>A0A445MKC0</accession>
<reference evidence="1" key="1">
    <citation type="journal article" date="2018" name="Data Brief">
        <title>Genome sequence data from 17 accessions of Ensete ventricosum, a staple food crop for millions in Ethiopia.</title>
        <authorList>
            <person name="Yemataw Z."/>
            <person name="Muzemil S."/>
            <person name="Ambachew D."/>
            <person name="Tripathi L."/>
            <person name="Tesfaye K."/>
            <person name="Chala A."/>
            <person name="Farbos A."/>
            <person name="O'Neill P."/>
            <person name="Moore K."/>
            <person name="Grant M."/>
            <person name="Studholme D.J."/>
        </authorList>
    </citation>
    <scope>NUCLEOTIDE SEQUENCE [LARGE SCALE GENOMIC DNA]</scope>
    <source>
        <tissue evidence="1">Leaf</tissue>
    </source>
</reference>